<dbReference type="Pfam" id="PF01266">
    <property type="entry name" value="DAO"/>
    <property type="match status" value="1"/>
</dbReference>
<evidence type="ECO:0000256" key="5">
    <source>
        <dbReference type="ARBA" id="ARBA00023002"/>
    </source>
</evidence>
<sequence>MPQPVSPTALKGPSVAVVGAGVGGLVTATALLDAGCAVTLYERDREVGPGCCSWMSGGMLAPWCEKADTDPEVVARGVMALDWWEGHVDAFERHGSLVLSSKRDRSEIATYASRTTAHESLDGAAITALEPDLARLYQDGLFYPREGHLDPREALLELAQRFEARGGTLHTGRDVRPEGLGEDVVVDCRGLGARDCLPRLRGVRGEMLRVRTDDVTLTRPVRLLHLREPIYIVPRAKGEFMIGASSVETDWDGPVSVRTAARYLEACERLHPAFGQAEVIELGAGVRPAYPDNLPEVTREGRVIYLNGLYRHGWLLSPWCAGQVMAQMENMGVLHG</sequence>
<dbReference type="EMBL" id="CP038231">
    <property type="protein sequence ID" value="QDH13685.1"/>
    <property type="molecule type" value="Genomic_DNA"/>
</dbReference>
<evidence type="ECO:0000256" key="2">
    <source>
        <dbReference type="ARBA" id="ARBA00006730"/>
    </source>
</evidence>
<keyword evidence="11" id="KW-1185">Reference proteome</keyword>
<comment type="similarity">
    <text evidence="2">Belongs to the DAMOX/DASOX family.</text>
</comment>
<dbReference type="PANTHER" id="PTHR11530:SF11">
    <property type="entry name" value="D-ASPARTATE OXIDASE"/>
    <property type="match status" value="1"/>
</dbReference>
<keyword evidence="4" id="KW-0274">FAD</keyword>
<evidence type="ECO:0000256" key="6">
    <source>
        <dbReference type="ARBA" id="ARBA00039101"/>
    </source>
</evidence>
<evidence type="ECO:0000256" key="4">
    <source>
        <dbReference type="ARBA" id="ARBA00022827"/>
    </source>
</evidence>
<evidence type="ECO:0000313" key="11">
    <source>
        <dbReference type="Proteomes" id="UP000318709"/>
    </source>
</evidence>
<dbReference type="SUPFAM" id="SSF54373">
    <property type="entry name" value="FAD-linked reductases, C-terminal domain"/>
    <property type="match status" value="1"/>
</dbReference>
<dbReference type="GO" id="GO:0071949">
    <property type="term" value="F:FAD binding"/>
    <property type="evidence" value="ECO:0007669"/>
    <property type="project" value="InterPro"/>
</dbReference>
<evidence type="ECO:0000256" key="7">
    <source>
        <dbReference type="ARBA" id="ARBA00039751"/>
    </source>
</evidence>
<protein>
    <recommendedName>
        <fullName evidence="7">D-amino-acid oxidase</fullName>
        <ecNumber evidence="6">1.4.3.3</ecNumber>
    </recommendedName>
</protein>
<keyword evidence="3" id="KW-0285">Flavoprotein</keyword>
<gene>
    <name evidence="10" type="ORF">E3E12_05210</name>
</gene>
<dbReference type="Proteomes" id="UP000318709">
    <property type="component" value="Chromosome"/>
</dbReference>
<evidence type="ECO:0000256" key="3">
    <source>
        <dbReference type="ARBA" id="ARBA00022630"/>
    </source>
</evidence>
<dbReference type="InterPro" id="IPR023209">
    <property type="entry name" value="DAO"/>
</dbReference>
<dbReference type="OrthoDB" id="9790035at2"/>
<proteinExistence type="inferred from homology"/>
<dbReference type="KEGG" id="swf:E3E12_05210"/>
<accession>A0A4Y6UC43</accession>
<dbReference type="GO" id="GO:0046416">
    <property type="term" value="P:D-amino acid metabolic process"/>
    <property type="evidence" value="ECO:0007669"/>
    <property type="project" value="InterPro"/>
</dbReference>
<dbReference type="PANTHER" id="PTHR11530">
    <property type="entry name" value="D-AMINO ACID OXIDASE"/>
    <property type="match status" value="1"/>
</dbReference>
<dbReference type="GO" id="GO:0003884">
    <property type="term" value="F:D-amino-acid oxidase activity"/>
    <property type="evidence" value="ECO:0007669"/>
    <property type="project" value="UniProtKB-EC"/>
</dbReference>
<keyword evidence="5" id="KW-0560">Oxidoreductase</keyword>
<evidence type="ECO:0000259" key="9">
    <source>
        <dbReference type="Pfam" id="PF01266"/>
    </source>
</evidence>
<evidence type="ECO:0000256" key="1">
    <source>
        <dbReference type="ARBA" id="ARBA00001974"/>
    </source>
</evidence>
<reference evidence="10 11" key="1">
    <citation type="submission" date="2019-03" db="EMBL/GenBank/DDBJ databases">
        <title>The complete genome sequence of Swingsia_sp. F3b2 LMG30590(T).</title>
        <authorList>
            <person name="Chua K.-O."/>
            <person name="Chan K.-G."/>
            <person name="See-Too W.-S."/>
        </authorList>
    </citation>
    <scope>NUCLEOTIDE SEQUENCE [LARGE SCALE GENOMIC DNA]</scope>
    <source>
        <strain evidence="10 11">F3b2</strain>
    </source>
</reference>
<dbReference type="EC" id="1.4.3.3" evidence="6"/>
<evidence type="ECO:0000313" key="10">
    <source>
        <dbReference type="EMBL" id="QDH13685.1"/>
    </source>
</evidence>
<dbReference type="RefSeq" id="WP_141443393.1">
    <property type="nucleotide sequence ID" value="NZ_CP038231.1"/>
</dbReference>
<name>A0A4Y6UC43_9PROT</name>
<comment type="catalytic activity">
    <reaction evidence="8">
        <text>a D-alpha-amino acid + O2 + H2O = a 2-oxocarboxylate + H2O2 + NH4(+)</text>
        <dbReference type="Rhea" id="RHEA:21816"/>
        <dbReference type="ChEBI" id="CHEBI:15377"/>
        <dbReference type="ChEBI" id="CHEBI:15379"/>
        <dbReference type="ChEBI" id="CHEBI:16240"/>
        <dbReference type="ChEBI" id="CHEBI:28938"/>
        <dbReference type="ChEBI" id="CHEBI:35179"/>
        <dbReference type="ChEBI" id="CHEBI:59871"/>
        <dbReference type="EC" id="1.4.3.3"/>
    </reaction>
    <physiologicalReaction direction="left-to-right" evidence="8">
        <dbReference type="Rhea" id="RHEA:21817"/>
    </physiologicalReaction>
</comment>
<feature type="domain" description="FAD dependent oxidoreductase" evidence="9">
    <location>
        <begin position="15"/>
        <end position="327"/>
    </location>
</feature>
<dbReference type="AlphaFoldDB" id="A0A4Y6UC43"/>
<dbReference type="SUPFAM" id="SSF51971">
    <property type="entry name" value="Nucleotide-binding domain"/>
    <property type="match status" value="1"/>
</dbReference>
<dbReference type="InterPro" id="IPR036188">
    <property type="entry name" value="FAD/NAD-bd_sf"/>
</dbReference>
<evidence type="ECO:0000256" key="8">
    <source>
        <dbReference type="ARBA" id="ARBA00049547"/>
    </source>
</evidence>
<dbReference type="Gene3D" id="3.30.9.10">
    <property type="entry name" value="D-Amino Acid Oxidase, subunit A, domain 2"/>
    <property type="match status" value="1"/>
</dbReference>
<dbReference type="InterPro" id="IPR006076">
    <property type="entry name" value="FAD-dep_OxRdtase"/>
</dbReference>
<comment type="cofactor">
    <cofactor evidence="1">
        <name>FAD</name>
        <dbReference type="ChEBI" id="CHEBI:57692"/>
    </cofactor>
</comment>
<organism evidence="10 11">
    <name type="scientific">Formicincola oecophyllae</name>
    <dbReference type="NCBI Taxonomy" id="2558361"/>
    <lineage>
        <taxon>Bacteria</taxon>
        <taxon>Pseudomonadati</taxon>
        <taxon>Pseudomonadota</taxon>
        <taxon>Alphaproteobacteria</taxon>
        <taxon>Acetobacterales</taxon>
        <taxon>Acetobacteraceae</taxon>
        <taxon>Formicincola</taxon>
    </lineage>
</organism>
<dbReference type="Gene3D" id="3.50.50.60">
    <property type="entry name" value="FAD/NAD(P)-binding domain"/>
    <property type="match status" value="1"/>
</dbReference>